<sequence>MSNLTRATISSSLSLSNTTTLFILGKTINLTLGDDCAGELGIGNKFLDVFWPWAKAAFFLLSKIVGHPVDGKLHQEIAMQIDETDDQRCRHLHRNGAPKKEQKIRPIDKSEGPEAQAPAC</sequence>
<dbReference type="WBParaSite" id="nRc.2.0.1.t41602-RA">
    <property type="protein sequence ID" value="nRc.2.0.1.t41602-RA"/>
    <property type="gene ID" value="nRc.2.0.1.g41602"/>
</dbReference>
<dbReference type="AlphaFoldDB" id="A0A915KTZ2"/>
<reference evidence="3" key="1">
    <citation type="submission" date="2022-11" db="UniProtKB">
        <authorList>
            <consortium name="WormBaseParasite"/>
        </authorList>
    </citation>
    <scope>IDENTIFICATION</scope>
</reference>
<evidence type="ECO:0000313" key="2">
    <source>
        <dbReference type="Proteomes" id="UP000887565"/>
    </source>
</evidence>
<keyword evidence="2" id="KW-1185">Reference proteome</keyword>
<organism evidence="2 3">
    <name type="scientific">Romanomermis culicivorax</name>
    <name type="common">Nematode worm</name>
    <dbReference type="NCBI Taxonomy" id="13658"/>
    <lineage>
        <taxon>Eukaryota</taxon>
        <taxon>Metazoa</taxon>
        <taxon>Ecdysozoa</taxon>
        <taxon>Nematoda</taxon>
        <taxon>Enoplea</taxon>
        <taxon>Dorylaimia</taxon>
        <taxon>Mermithida</taxon>
        <taxon>Mermithoidea</taxon>
        <taxon>Mermithidae</taxon>
        <taxon>Romanomermis</taxon>
    </lineage>
</organism>
<feature type="compositionally biased region" description="Basic and acidic residues" evidence="1">
    <location>
        <begin position="98"/>
        <end position="112"/>
    </location>
</feature>
<protein>
    <submittedName>
        <fullName evidence="3">Uncharacterized protein</fullName>
    </submittedName>
</protein>
<name>A0A915KTZ2_ROMCU</name>
<evidence type="ECO:0000313" key="3">
    <source>
        <dbReference type="WBParaSite" id="nRc.2.0.1.t41602-RA"/>
    </source>
</evidence>
<feature type="region of interest" description="Disordered" evidence="1">
    <location>
        <begin position="93"/>
        <end position="120"/>
    </location>
</feature>
<evidence type="ECO:0000256" key="1">
    <source>
        <dbReference type="SAM" id="MobiDB-lite"/>
    </source>
</evidence>
<dbReference type="Proteomes" id="UP000887565">
    <property type="component" value="Unplaced"/>
</dbReference>
<proteinExistence type="predicted"/>
<accession>A0A915KTZ2</accession>